<dbReference type="InterPro" id="IPR014729">
    <property type="entry name" value="Rossmann-like_a/b/a_fold"/>
</dbReference>
<dbReference type="Gene3D" id="1.10.730.10">
    <property type="entry name" value="Isoleucyl-tRNA Synthetase, Domain 1"/>
    <property type="match status" value="1"/>
</dbReference>
<dbReference type="SUPFAM" id="SSF47323">
    <property type="entry name" value="Anticodon-binding domain of a subclass of class I aminoacyl-tRNA synthetases"/>
    <property type="match status" value="1"/>
</dbReference>
<evidence type="ECO:0000256" key="8">
    <source>
        <dbReference type="ARBA" id="ARBA00030520"/>
    </source>
</evidence>
<dbReference type="Gene3D" id="3.90.740.10">
    <property type="entry name" value="Valyl/Leucyl/Isoleucyl-tRNA synthetase, editing domain"/>
    <property type="match status" value="1"/>
</dbReference>
<evidence type="ECO:0000259" key="14">
    <source>
        <dbReference type="Pfam" id="PF22947"/>
    </source>
</evidence>
<dbReference type="PROSITE" id="PS00178">
    <property type="entry name" value="AA_TRNA_LIGASE_I"/>
    <property type="match status" value="1"/>
</dbReference>
<evidence type="ECO:0000256" key="4">
    <source>
        <dbReference type="ARBA" id="ARBA00022741"/>
    </source>
</evidence>
<sequence>MPINNSIEMLLDDGFMDGQMFPNPQAPIPIPECENDGNETALDRKGTFKVEYLQKIEEDIQKKWEKEKVYEINAPTTPKKTGNDKFFCTFPFPYMNGRLHLGHTFSLSKCEYAVRYHRLKGKYALFPFGFHCTGMPIKACADKLKREIEDYGCPPQFPLEEDVIETSEKEDVVLKDKSKGKKSKAVAKTGNIKYQWQIMQSLGMSDEEILKFADVNYWLDYFPPLAVQDLNKIGIHVDWRRTFITTDANPFFDSFVRWQFLHFKERNKVQFGKRYTIYSPKDGQPCMDHDRSSGEGVGPQEYTLIKMKVMEPYSSKLSAFGKRPIFLVAATLRPETMYGQTNCWVRPDMKYIAFENMFDEILIATRRSARNMSYQGYMKVEGEVKVLMELIGQDLLGVALSAPMTEYKIIYALPMLTIKEDKGTGVVTSVPSDSPDDYAALVDLKKKQPFREKYGIKDEMVLPFEPLPIIEVPEFGNLSAVTAYNKLKIQSQNDKDKLIEAKEMVYMKGFYDGVMLVGEFKGKKIQDIKKSIQKQLLTKKEALIYYEPEKTIISRSGDECVVALCDQWYLDYGDEQWTKQAESSLKSINTFSEEVRKNFAASLDWLQEHACSRKYGLGTKLPWDEQWLIESLSDSTIYMAYYTIAHLIQGNSFKGDKPNALGIKAEQMTPEVWNYVFLKNSPFPAKAGIKKESLDLMKREFEFWYPVDLRASGKDLIQNHLTYYIYNHCAIWPEDNSKWPQAIRANGHLLLNSAKMSKSEGNFLTLYEAVQKFSADGMRLCLADSGDTVEDANFVESTADAGILRLYTFIEWVKEILSIKSTLRSGPANTFHDQVFESEINLKIQETDEFYNKMLFKEALRTGFFEMQAARDKYRDLTTMEGMHIELILRFIEVQALLLSPICPHVCEYVWGLLGKKESVVKSVWPKMGTVNEIIIKSSEYLMEVAHTFRVYLKNYLQGVKATKNNPNPPTVEKPNTATIWVAKSFPPWQSCVLTVMKNFFDKDGKLPENKVLSSELSKKVELQKYMKRVMPFVQATKEKLDKLGSQALAQTLIFDEMKVLKENSVYLTNTLDLEELHICYTDEEGAPEKTVDCCPGQPHIHFSTKFGVNVDFINPIPHSGLFSHTIKISDGDSFLRVVERLIKECKNLKDINSVQLWRYEDPVLGDRRMVPFNNPFIDKVMVSRDSTFTLNGNNQVSVVSKDGVFQLGRSVIYVVSSAS</sequence>
<dbReference type="GO" id="GO:0006429">
    <property type="term" value="P:leucyl-tRNA aminoacylation"/>
    <property type="evidence" value="ECO:0007669"/>
    <property type="project" value="InterPro"/>
</dbReference>
<reference evidence="17" key="1">
    <citation type="submission" date="2023-01" db="EMBL/GenBank/DDBJ databases">
        <title>Key to firefly adult light organ development and bioluminescence: homeobox transcription factors regulate luciferase expression and transportation to peroxisome.</title>
        <authorList>
            <person name="Fu X."/>
        </authorList>
    </citation>
    <scope>NUCLEOTIDE SEQUENCE [LARGE SCALE GENOMIC DNA]</scope>
</reference>
<evidence type="ECO:0000256" key="3">
    <source>
        <dbReference type="ARBA" id="ARBA00022598"/>
    </source>
</evidence>
<dbReference type="PANTHER" id="PTHR45794:SF1">
    <property type="entry name" value="LEUCINE--TRNA LIGASE, CYTOPLASMIC"/>
    <property type="match status" value="1"/>
</dbReference>
<dbReference type="FunFam" id="3.90.740.10:FF:000001">
    <property type="entry name" value="Leucine--tRNA ligase, cytoplasmic"/>
    <property type="match status" value="1"/>
</dbReference>
<dbReference type="InterPro" id="IPR009008">
    <property type="entry name" value="Val/Leu/Ile-tRNA-synth_edit"/>
</dbReference>
<name>A0AAN7SRJ7_9COLE</name>
<keyword evidence="5 10" id="KW-0067">ATP-binding</keyword>
<comment type="catalytic activity">
    <reaction evidence="9">
        <text>tRNA(Leu) + L-leucine + ATP = L-leucyl-tRNA(Leu) + AMP + diphosphate</text>
        <dbReference type="Rhea" id="RHEA:11688"/>
        <dbReference type="Rhea" id="RHEA-COMP:9613"/>
        <dbReference type="Rhea" id="RHEA-COMP:9622"/>
        <dbReference type="ChEBI" id="CHEBI:30616"/>
        <dbReference type="ChEBI" id="CHEBI:33019"/>
        <dbReference type="ChEBI" id="CHEBI:57427"/>
        <dbReference type="ChEBI" id="CHEBI:78442"/>
        <dbReference type="ChEBI" id="CHEBI:78494"/>
        <dbReference type="ChEBI" id="CHEBI:456215"/>
        <dbReference type="EC" id="6.1.1.4"/>
    </reaction>
</comment>
<dbReference type="Proteomes" id="UP001353858">
    <property type="component" value="Unassembled WGS sequence"/>
</dbReference>
<accession>A0AAN7SRJ7</accession>
<keyword evidence="4 10" id="KW-0547">Nucleotide-binding</keyword>
<dbReference type="InterPro" id="IPR015413">
    <property type="entry name" value="Methionyl/Leucyl_tRNA_Synth"/>
</dbReference>
<dbReference type="EMBL" id="JARPUR010000001">
    <property type="protein sequence ID" value="KAK4887053.1"/>
    <property type="molecule type" value="Genomic_DNA"/>
</dbReference>
<dbReference type="GO" id="GO:0004823">
    <property type="term" value="F:leucine-tRNA ligase activity"/>
    <property type="evidence" value="ECO:0007669"/>
    <property type="project" value="UniProtKB-EC"/>
</dbReference>
<organism evidence="16 17">
    <name type="scientific">Aquatica leii</name>
    <dbReference type="NCBI Taxonomy" id="1421715"/>
    <lineage>
        <taxon>Eukaryota</taxon>
        <taxon>Metazoa</taxon>
        <taxon>Ecdysozoa</taxon>
        <taxon>Arthropoda</taxon>
        <taxon>Hexapoda</taxon>
        <taxon>Insecta</taxon>
        <taxon>Pterygota</taxon>
        <taxon>Neoptera</taxon>
        <taxon>Endopterygota</taxon>
        <taxon>Coleoptera</taxon>
        <taxon>Polyphaga</taxon>
        <taxon>Elateriformia</taxon>
        <taxon>Elateroidea</taxon>
        <taxon>Lampyridae</taxon>
        <taxon>Luciolinae</taxon>
        <taxon>Aquatica</taxon>
    </lineage>
</organism>
<feature type="domain" description="Methionyl/Leucyl tRNA synthetase" evidence="13">
    <location>
        <begin position="712"/>
        <end position="797"/>
    </location>
</feature>
<proteinExistence type="inferred from homology"/>
<evidence type="ECO:0000313" key="17">
    <source>
        <dbReference type="Proteomes" id="UP001353858"/>
    </source>
</evidence>
<dbReference type="NCBIfam" id="TIGR00395">
    <property type="entry name" value="leuS_arch"/>
    <property type="match status" value="1"/>
</dbReference>
<evidence type="ECO:0000256" key="2">
    <source>
        <dbReference type="ARBA" id="ARBA00013164"/>
    </source>
</evidence>
<feature type="domain" description="Leucine--tRNA ligase RagD-binding" evidence="15">
    <location>
        <begin position="982"/>
        <end position="1053"/>
    </location>
</feature>
<dbReference type="InterPro" id="IPR013155">
    <property type="entry name" value="M/V/L/I-tRNA-synth_anticd-bd"/>
</dbReference>
<dbReference type="InterPro" id="IPR002300">
    <property type="entry name" value="aa-tRNA-synth_Ia"/>
</dbReference>
<dbReference type="CDD" id="cd07959">
    <property type="entry name" value="Anticodon_Ia_Leu_AEc"/>
    <property type="match status" value="1"/>
</dbReference>
<dbReference type="GO" id="GO:0002161">
    <property type="term" value="F:aminoacyl-tRNA deacylase activity"/>
    <property type="evidence" value="ECO:0007669"/>
    <property type="project" value="InterPro"/>
</dbReference>
<dbReference type="Gene3D" id="3.40.50.620">
    <property type="entry name" value="HUPs"/>
    <property type="match status" value="1"/>
</dbReference>
<dbReference type="EC" id="6.1.1.4" evidence="2"/>
<feature type="domain" description="Methionyl/Valyl/Leucyl/Isoleucyl-tRNA synthetase anticodon-binding" evidence="12">
    <location>
        <begin position="833"/>
        <end position="950"/>
    </location>
</feature>
<dbReference type="SUPFAM" id="SSF52374">
    <property type="entry name" value="Nucleotidylyl transferase"/>
    <property type="match status" value="1"/>
</dbReference>
<dbReference type="InterPro" id="IPR054509">
    <property type="entry name" value="LARS1_ULD"/>
</dbReference>
<feature type="domain" description="Aminoacyl-tRNA synthetase class Ia" evidence="11">
    <location>
        <begin position="60"/>
        <end position="143"/>
    </location>
</feature>
<dbReference type="Pfam" id="PF22947">
    <property type="entry name" value="ULD_3"/>
    <property type="match status" value="1"/>
</dbReference>
<dbReference type="Pfam" id="PF09334">
    <property type="entry name" value="tRNA-synt_1g"/>
    <property type="match status" value="1"/>
</dbReference>
<comment type="caution">
    <text evidence="16">The sequence shown here is derived from an EMBL/GenBank/DDBJ whole genome shotgun (WGS) entry which is preliminary data.</text>
</comment>
<dbReference type="Pfam" id="PF08264">
    <property type="entry name" value="Anticodon_1"/>
    <property type="match status" value="1"/>
</dbReference>
<evidence type="ECO:0000256" key="9">
    <source>
        <dbReference type="ARBA" id="ARBA00047469"/>
    </source>
</evidence>
<dbReference type="NCBIfam" id="NF008957">
    <property type="entry name" value="PRK12300.1"/>
    <property type="match status" value="1"/>
</dbReference>
<evidence type="ECO:0000259" key="11">
    <source>
        <dbReference type="Pfam" id="PF00133"/>
    </source>
</evidence>
<comment type="similarity">
    <text evidence="1 10">Belongs to the class-I aminoacyl-tRNA synthetase family.</text>
</comment>
<evidence type="ECO:0000256" key="1">
    <source>
        <dbReference type="ARBA" id="ARBA00005594"/>
    </source>
</evidence>
<gene>
    <name evidence="16" type="ORF">RN001_003324</name>
</gene>
<evidence type="ECO:0000259" key="12">
    <source>
        <dbReference type="Pfam" id="PF08264"/>
    </source>
</evidence>
<dbReference type="InterPro" id="IPR004493">
    <property type="entry name" value="Leu-tRNA-synth_Ia_arc/euk"/>
</dbReference>
<dbReference type="Pfam" id="PF24810">
    <property type="entry name" value="RBD_LARS1"/>
    <property type="match status" value="1"/>
</dbReference>
<evidence type="ECO:0000313" key="16">
    <source>
        <dbReference type="EMBL" id="KAK4887053.1"/>
    </source>
</evidence>
<protein>
    <recommendedName>
        <fullName evidence="2">leucine--tRNA ligase</fullName>
        <ecNumber evidence="2">6.1.1.4</ecNumber>
    </recommendedName>
    <alternativeName>
        <fullName evidence="8">Leucyl-tRNA synthetase</fullName>
    </alternativeName>
</protein>
<dbReference type="InterPro" id="IPR009080">
    <property type="entry name" value="tRNAsynth_Ia_anticodon-bd"/>
</dbReference>
<evidence type="ECO:0000259" key="13">
    <source>
        <dbReference type="Pfam" id="PF09334"/>
    </source>
</evidence>
<feature type="domain" description="Leucine--tRNA ligase ubiquitin-like" evidence="14">
    <location>
        <begin position="1106"/>
        <end position="1216"/>
    </location>
</feature>
<dbReference type="AlphaFoldDB" id="A0AAN7SRJ7"/>
<evidence type="ECO:0000256" key="6">
    <source>
        <dbReference type="ARBA" id="ARBA00022917"/>
    </source>
</evidence>
<keyword evidence="6 10" id="KW-0648">Protein biosynthesis</keyword>
<evidence type="ECO:0000259" key="15">
    <source>
        <dbReference type="Pfam" id="PF24810"/>
    </source>
</evidence>
<dbReference type="FunFam" id="1.10.730.10:FF:000020">
    <property type="entry name" value="Leucine--tRNA ligase cytoplasmic"/>
    <property type="match status" value="1"/>
</dbReference>
<dbReference type="PANTHER" id="PTHR45794">
    <property type="entry name" value="LEUCYL-TRNA SYNTHETASE"/>
    <property type="match status" value="1"/>
</dbReference>
<evidence type="ECO:0000256" key="10">
    <source>
        <dbReference type="RuleBase" id="RU363035"/>
    </source>
</evidence>
<dbReference type="FunFam" id="3.40.50.620:FF:000326">
    <property type="entry name" value="Leucine--tRNA ligase, cytoplasmic"/>
    <property type="match status" value="1"/>
</dbReference>
<evidence type="ECO:0000256" key="7">
    <source>
        <dbReference type="ARBA" id="ARBA00023146"/>
    </source>
</evidence>
<keyword evidence="17" id="KW-1185">Reference proteome</keyword>
<dbReference type="InterPro" id="IPR055416">
    <property type="entry name" value="RBD_LARS1"/>
</dbReference>
<keyword evidence="3 10" id="KW-0436">Ligase</keyword>
<dbReference type="SUPFAM" id="SSF50677">
    <property type="entry name" value="ValRS/IleRS/LeuRS editing domain"/>
    <property type="match status" value="1"/>
</dbReference>
<dbReference type="Pfam" id="PF00133">
    <property type="entry name" value="tRNA-synt_1"/>
    <property type="match status" value="1"/>
</dbReference>
<evidence type="ECO:0000256" key="5">
    <source>
        <dbReference type="ARBA" id="ARBA00022840"/>
    </source>
</evidence>
<dbReference type="GO" id="GO:0005524">
    <property type="term" value="F:ATP binding"/>
    <property type="evidence" value="ECO:0007669"/>
    <property type="project" value="UniProtKB-KW"/>
</dbReference>
<dbReference type="InterPro" id="IPR001412">
    <property type="entry name" value="aa-tRNA-synth_I_CS"/>
</dbReference>
<keyword evidence="7 10" id="KW-0030">Aminoacyl-tRNA synthetase</keyword>